<proteinExistence type="predicted"/>
<accession>A0AAQ3S828</accession>
<evidence type="ECO:0000313" key="2">
    <source>
        <dbReference type="Proteomes" id="UP001374535"/>
    </source>
</evidence>
<dbReference type="AlphaFoldDB" id="A0AAQ3S828"/>
<evidence type="ECO:0000313" key="1">
    <source>
        <dbReference type="EMBL" id="WVZ19114.1"/>
    </source>
</evidence>
<dbReference type="EMBL" id="CP144699">
    <property type="protein sequence ID" value="WVZ19114.1"/>
    <property type="molecule type" value="Genomic_DNA"/>
</dbReference>
<dbReference type="Proteomes" id="UP001374535">
    <property type="component" value="Chromosome 2"/>
</dbReference>
<keyword evidence="2" id="KW-1185">Reference proteome</keyword>
<protein>
    <submittedName>
        <fullName evidence="1">Uncharacterized protein</fullName>
    </submittedName>
</protein>
<organism evidence="1 2">
    <name type="scientific">Vigna mungo</name>
    <name type="common">Black gram</name>
    <name type="synonym">Phaseolus mungo</name>
    <dbReference type="NCBI Taxonomy" id="3915"/>
    <lineage>
        <taxon>Eukaryota</taxon>
        <taxon>Viridiplantae</taxon>
        <taxon>Streptophyta</taxon>
        <taxon>Embryophyta</taxon>
        <taxon>Tracheophyta</taxon>
        <taxon>Spermatophyta</taxon>
        <taxon>Magnoliopsida</taxon>
        <taxon>eudicotyledons</taxon>
        <taxon>Gunneridae</taxon>
        <taxon>Pentapetalae</taxon>
        <taxon>rosids</taxon>
        <taxon>fabids</taxon>
        <taxon>Fabales</taxon>
        <taxon>Fabaceae</taxon>
        <taxon>Papilionoideae</taxon>
        <taxon>50 kb inversion clade</taxon>
        <taxon>NPAAA clade</taxon>
        <taxon>indigoferoid/millettioid clade</taxon>
        <taxon>Phaseoleae</taxon>
        <taxon>Vigna</taxon>
    </lineage>
</organism>
<gene>
    <name evidence="1" type="ORF">V8G54_006436</name>
</gene>
<sequence length="102" mass="11459">MQAWENGEESFEEFQQLFEEMFQVTTPASPTYIMTNGEGSRSNKRNSTEINFVKTDNTSELNSSDQNFCLGGMVLIGDFVVDDVKGGEAAPRYGEGNSMRRR</sequence>
<reference evidence="1 2" key="1">
    <citation type="journal article" date="2023" name="Life. Sci Alliance">
        <title>Evolutionary insights into 3D genome organization and epigenetic landscape of Vigna mungo.</title>
        <authorList>
            <person name="Junaid A."/>
            <person name="Singh B."/>
            <person name="Bhatia S."/>
        </authorList>
    </citation>
    <scope>NUCLEOTIDE SEQUENCE [LARGE SCALE GENOMIC DNA]</scope>
    <source>
        <strain evidence="1">Urdbean</strain>
    </source>
</reference>
<name>A0AAQ3S828_VIGMU</name>